<dbReference type="Proteomes" id="UP000615446">
    <property type="component" value="Unassembled WGS sequence"/>
</dbReference>
<dbReference type="EMBL" id="BLAL01000053">
    <property type="protein sequence ID" value="GES80731.1"/>
    <property type="molecule type" value="Genomic_DNA"/>
</dbReference>
<proteinExistence type="predicted"/>
<evidence type="ECO:0000313" key="2">
    <source>
        <dbReference type="EMBL" id="GES80731.1"/>
    </source>
</evidence>
<evidence type="ECO:0000313" key="1">
    <source>
        <dbReference type="EMBL" id="GBB89553.1"/>
    </source>
</evidence>
<comment type="caution">
    <text evidence="1">The sequence shown here is derived from an EMBL/GenBank/DDBJ whole genome shotgun (WGS) entry which is preliminary data.</text>
</comment>
<dbReference type="AlphaFoldDB" id="A0A2Z6QHA4"/>
<gene>
    <name evidence="2" type="ORF">RCL2_000799700</name>
    <name evidence="1" type="ORF">RclHR1_16280003</name>
</gene>
<evidence type="ECO:0000313" key="3">
    <source>
        <dbReference type="Proteomes" id="UP000247702"/>
    </source>
</evidence>
<reference evidence="1 3" key="1">
    <citation type="submission" date="2017-11" db="EMBL/GenBank/DDBJ databases">
        <title>The genome of Rhizophagus clarus HR1 reveals common genetic basis of auxotrophy among arbuscular mycorrhizal fungi.</title>
        <authorList>
            <person name="Kobayashi Y."/>
        </authorList>
    </citation>
    <scope>NUCLEOTIDE SEQUENCE [LARGE SCALE GENOMIC DNA]</scope>
    <source>
        <strain evidence="1 3">HR1</strain>
    </source>
</reference>
<dbReference type="EMBL" id="BEXD01000700">
    <property type="protein sequence ID" value="GBB89553.1"/>
    <property type="molecule type" value="Genomic_DNA"/>
</dbReference>
<name>A0A2Z6QHA4_9GLOM</name>
<keyword evidence="3" id="KW-1185">Reference proteome</keyword>
<sequence length="131" mass="15103">MLINTQFFFDRLMNIVWNDISHIDKNIRKWCSTSISAKNFNRLIGSSTYTNVPDLITAKTVDWEATTYWINHNPYSLPTSAKLSKILLYHIKASTFILSTGAIQQRNYPKLYPTSPILCPCVIYIKTLIVI</sequence>
<dbReference type="Proteomes" id="UP000247702">
    <property type="component" value="Unassembled WGS sequence"/>
</dbReference>
<accession>A0A2Z6QHA4</accession>
<organism evidence="1 3">
    <name type="scientific">Rhizophagus clarus</name>
    <dbReference type="NCBI Taxonomy" id="94130"/>
    <lineage>
        <taxon>Eukaryota</taxon>
        <taxon>Fungi</taxon>
        <taxon>Fungi incertae sedis</taxon>
        <taxon>Mucoromycota</taxon>
        <taxon>Glomeromycotina</taxon>
        <taxon>Glomeromycetes</taxon>
        <taxon>Glomerales</taxon>
        <taxon>Glomeraceae</taxon>
        <taxon>Rhizophagus</taxon>
    </lineage>
</organism>
<protein>
    <submittedName>
        <fullName evidence="2">Ribonuclease H-like domain-containing protein</fullName>
    </submittedName>
</protein>
<reference evidence="2" key="2">
    <citation type="submission" date="2019-10" db="EMBL/GenBank/DDBJ databases">
        <title>Conservation and host-specific expression of non-tandemly repeated heterogenous ribosome RNA gene in arbuscular mycorrhizal fungi.</title>
        <authorList>
            <person name="Maeda T."/>
            <person name="Kobayashi Y."/>
            <person name="Nakagawa T."/>
            <person name="Ezawa T."/>
            <person name="Yamaguchi K."/>
            <person name="Bino T."/>
            <person name="Nishimoto Y."/>
            <person name="Shigenobu S."/>
            <person name="Kawaguchi M."/>
        </authorList>
    </citation>
    <scope>NUCLEOTIDE SEQUENCE</scope>
    <source>
        <strain evidence="2">HR1</strain>
    </source>
</reference>
<dbReference type="OrthoDB" id="2443009at2759"/>